<protein>
    <submittedName>
        <fullName evidence="2">Uncharacterized protein</fullName>
    </submittedName>
</protein>
<dbReference type="GeneID" id="300129219"/>
<dbReference type="RefSeq" id="WP_145782081.1">
    <property type="nucleotide sequence ID" value="NZ_VIWZ01000001.1"/>
</dbReference>
<reference evidence="2 3" key="1">
    <citation type="submission" date="2019-06" db="EMBL/GenBank/DDBJ databases">
        <title>Sequencing the genomes of 1000 actinobacteria strains.</title>
        <authorList>
            <person name="Klenk H.-P."/>
        </authorList>
    </citation>
    <scope>NUCLEOTIDE SEQUENCE [LARGE SCALE GENOMIC DNA]</scope>
    <source>
        <strain evidence="2 3">DSM 45885</strain>
    </source>
</reference>
<keyword evidence="1" id="KW-1133">Transmembrane helix</keyword>
<accession>A0A561W397</accession>
<feature type="transmembrane region" description="Helical" evidence="1">
    <location>
        <begin position="75"/>
        <end position="97"/>
    </location>
</feature>
<proteinExistence type="predicted"/>
<gene>
    <name evidence="2" type="ORF">FHU34_113686</name>
</gene>
<organism evidence="2 3">
    <name type="scientific">Micromonospora taraxaci</name>
    <dbReference type="NCBI Taxonomy" id="1316803"/>
    <lineage>
        <taxon>Bacteria</taxon>
        <taxon>Bacillati</taxon>
        <taxon>Actinomycetota</taxon>
        <taxon>Actinomycetes</taxon>
        <taxon>Micromonosporales</taxon>
        <taxon>Micromonosporaceae</taxon>
        <taxon>Micromonospora</taxon>
    </lineage>
</organism>
<evidence type="ECO:0000313" key="2">
    <source>
        <dbReference type="EMBL" id="TWG18340.1"/>
    </source>
</evidence>
<dbReference type="AlphaFoldDB" id="A0A561W397"/>
<keyword evidence="1" id="KW-0812">Transmembrane</keyword>
<evidence type="ECO:0000256" key="1">
    <source>
        <dbReference type="SAM" id="Phobius"/>
    </source>
</evidence>
<feature type="transmembrane region" description="Helical" evidence="1">
    <location>
        <begin position="34"/>
        <end position="63"/>
    </location>
</feature>
<dbReference type="Proteomes" id="UP000317685">
    <property type="component" value="Unassembled WGS sequence"/>
</dbReference>
<name>A0A561W397_9ACTN</name>
<keyword evidence="3" id="KW-1185">Reference proteome</keyword>
<sequence>MNERPPVTRAPDDPASRLGASRSIVPLATALRRWAIGLAIGTLLVLALSWFYSEGFFAILSALGFVHHQGDRRSGWAVAAAWLTAMPVALIAAWMLQGWLPQPWDGILCAGIGSLLGTVSYAAVTRAGHRTPQPGP</sequence>
<keyword evidence="1" id="KW-0472">Membrane</keyword>
<comment type="caution">
    <text evidence="2">The sequence shown here is derived from an EMBL/GenBank/DDBJ whole genome shotgun (WGS) entry which is preliminary data.</text>
</comment>
<evidence type="ECO:0000313" key="3">
    <source>
        <dbReference type="Proteomes" id="UP000317685"/>
    </source>
</evidence>
<dbReference type="OrthoDB" id="3401352at2"/>
<feature type="transmembrane region" description="Helical" evidence="1">
    <location>
        <begin position="103"/>
        <end position="124"/>
    </location>
</feature>
<dbReference type="EMBL" id="VIWZ01000001">
    <property type="protein sequence ID" value="TWG18340.1"/>
    <property type="molecule type" value="Genomic_DNA"/>
</dbReference>